<dbReference type="VEuPathDB" id="AmoebaDB:ACA1_301220"/>
<accession>L8H1L5</accession>
<dbReference type="GeneID" id="14919929"/>
<evidence type="ECO:0000256" key="1">
    <source>
        <dbReference type="SAM" id="MobiDB-lite"/>
    </source>
</evidence>
<evidence type="ECO:0000313" key="3">
    <source>
        <dbReference type="Proteomes" id="UP000011083"/>
    </source>
</evidence>
<dbReference type="EMBL" id="KB007937">
    <property type="protein sequence ID" value="ELR19120.1"/>
    <property type="molecule type" value="Genomic_DNA"/>
</dbReference>
<gene>
    <name evidence="2" type="ORF">ACA1_301220</name>
</gene>
<dbReference type="Proteomes" id="UP000011083">
    <property type="component" value="Unassembled WGS sequence"/>
</dbReference>
<keyword evidence="3" id="KW-1185">Reference proteome</keyword>
<proteinExistence type="predicted"/>
<dbReference type="AlphaFoldDB" id="L8H1L5"/>
<sequence>MAEQHDKGYPDESEFASVPVQRQAKLGKDLWPLYKRLVADMMRRPGQSTSAYQHILKALEKPAHGAHSAYVQLWPCIIGTLLRQGEAREQGEEDSDSWGVQVLLAQLLPGYDIDSNLCSPWMHRIYGLIASNKTPDALKVTLLEYLGTSQSGSDRLAIIPFLTQRMQHETNDKARSRVHCDESILEQAYQAATRVWCDTEGSAEGNRLGVLSKFALALLCVRRLEVPPASAIEHATALMIDDSEVAAAWRGCVLGTGNRLLEATTSDASRNSRRSSFLDDESEGEVHSPSPVEVSSSFVHILHHTLRLMASRPIKRVPVLRVVVEAVARGGWTEGAFRCLTDVLVIALMPEPMPMGTYVDELETENQEAVPVLRQLAHDPRFERAWACWQSSEQWAVRGLPNTQAGMMQFVSTKIPPHLAGRKWLPLLSGVEQETEYSPVSYYSSETVESLVRGLASRWAENQNSYLDAALDFWFDDQAWEFRDESDQSWHRVVPWVVHLLTCECVSNKPRLLHLLMAIAGAGRAATNYSIGGWDLDSLESECAFYGTVGRHMDTIAELVYTSKDQDVQLRALSVMEMYPGLWRTTLPHLVTLFRAVAHQAPAVRVAALAAMSYVAPIPWRRSDADNSDHEEADAFLQTIRLLGLFLPLSGVKPLKSLVAFALAERGASTRSKEQLAGLPEELLSFLMSLGISTHPNDTAAFPRFQGG</sequence>
<name>L8H1L5_ACACF</name>
<dbReference type="KEGG" id="acan:ACA1_301220"/>
<dbReference type="RefSeq" id="XP_004341188.1">
    <property type="nucleotide sequence ID" value="XM_004341140.1"/>
</dbReference>
<organism evidence="2 3">
    <name type="scientific">Acanthamoeba castellanii (strain ATCC 30010 / Neff)</name>
    <dbReference type="NCBI Taxonomy" id="1257118"/>
    <lineage>
        <taxon>Eukaryota</taxon>
        <taxon>Amoebozoa</taxon>
        <taxon>Discosea</taxon>
        <taxon>Longamoebia</taxon>
        <taxon>Centramoebida</taxon>
        <taxon>Acanthamoebidae</taxon>
        <taxon>Acanthamoeba</taxon>
    </lineage>
</organism>
<feature type="region of interest" description="Disordered" evidence="1">
    <location>
        <begin position="265"/>
        <end position="291"/>
    </location>
</feature>
<protein>
    <submittedName>
        <fullName evidence="2">Uncharacterized protein</fullName>
    </submittedName>
</protein>
<evidence type="ECO:0000313" key="2">
    <source>
        <dbReference type="EMBL" id="ELR19120.1"/>
    </source>
</evidence>
<reference evidence="2 3" key="1">
    <citation type="journal article" date="2013" name="Genome Biol.">
        <title>Genome of Acanthamoeba castellanii highlights extensive lateral gene transfer and early evolution of tyrosine kinase signaling.</title>
        <authorList>
            <person name="Clarke M."/>
            <person name="Lohan A.J."/>
            <person name="Liu B."/>
            <person name="Lagkouvardos I."/>
            <person name="Roy S."/>
            <person name="Zafar N."/>
            <person name="Bertelli C."/>
            <person name="Schilde C."/>
            <person name="Kianianmomeni A."/>
            <person name="Burglin T.R."/>
            <person name="Frech C."/>
            <person name="Turcotte B."/>
            <person name="Kopec K.O."/>
            <person name="Synnott J.M."/>
            <person name="Choo C."/>
            <person name="Paponov I."/>
            <person name="Finkler A."/>
            <person name="Soon Heng Tan C."/>
            <person name="Hutchins A.P."/>
            <person name="Weinmeier T."/>
            <person name="Rattei T."/>
            <person name="Chu J.S."/>
            <person name="Gimenez G."/>
            <person name="Irimia M."/>
            <person name="Rigden D.J."/>
            <person name="Fitzpatrick D.A."/>
            <person name="Lorenzo-Morales J."/>
            <person name="Bateman A."/>
            <person name="Chiu C.H."/>
            <person name="Tang P."/>
            <person name="Hegemann P."/>
            <person name="Fromm H."/>
            <person name="Raoult D."/>
            <person name="Greub G."/>
            <person name="Miranda-Saavedra D."/>
            <person name="Chen N."/>
            <person name="Nash P."/>
            <person name="Ginger M.L."/>
            <person name="Horn M."/>
            <person name="Schaap P."/>
            <person name="Caler L."/>
            <person name="Loftus B."/>
        </authorList>
    </citation>
    <scope>NUCLEOTIDE SEQUENCE [LARGE SCALE GENOMIC DNA]</scope>
    <source>
        <strain evidence="2 3">Neff</strain>
    </source>
</reference>